<comment type="caution">
    <text evidence="1">The sequence shown here is derived from an EMBL/GenBank/DDBJ whole genome shotgun (WGS) entry which is preliminary data.</text>
</comment>
<protein>
    <recommendedName>
        <fullName evidence="3">YkgJ family cysteine cluster protein</fullName>
    </recommendedName>
</protein>
<keyword evidence="2" id="KW-1185">Reference proteome</keyword>
<accession>A0ABQ5XAL8</accession>
<sequence length="119" mass="13053">MPDCSTRPSDPIPPGRKDKKAAHCESCAAVCCRLTVVLTPEDHIPPEYTTYLPNGVHVMAHGEDGWCVALDRNHMNCGIYESRPSTCRRFVMNGPYCRAVRSDYAKQASNGNGATKVAK</sequence>
<dbReference type="Pfam" id="PF03692">
    <property type="entry name" value="CxxCxxCC"/>
    <property type="match status" value="1"/>
</dbReference>
<dbReference type="EMBL" id="BSOA01000015">
    <property type="protein sequence ID" value="GLQ88302.1"/>
    <property type="molecule type" value="Genomic_DNA"/>
</dbReference>
<name>A0ABQ5XAL8_9GAMM</name>
<dbReference type="RefSeq" id="WP_284331747.1">
    <property type="nucleotide sequence ID" value="NZ_BSOA01000015.1"/>
</dbReference>
<dbReference type="Proteomes" id="UP001156627">
    <property type="component" value="Unassembled WGS sequence"/>
</dbReference>
<proteinExistence type="predicted"/>
<reference evidence="2" key="1">
    <citation type="journal article" date="2019" name="Int. J. Syst. Evol. Microbiol.">
        <title>The Global Catalogue of Microorganisms (GCM) 10K type strain sequencing project: providing services to taxonomists for standard genome sequencing and annotation.</title>
        <authorList>
            <consortium name="The Broad Institute Genomics Platform"/>
            <consortium name="The Broad Institute Genome Sequencing Center for Infectious Disease"/>
            <person name="Wu L."/>
            <person name="Ma J."/>
        </authorList>
    </citation>
    <scope>NUCLEOTIDE SEQUENCE [LARGE SCALE GENOMIC DNA]</scope>
    <source>
        <strain evidence="2">NBRC 111981</strain>
    </source>
</reference>
<gene>
    <name evidence="1" type="ORF">GCM10007898_18710</name>
</gene>
<organism evidence="1 2">
    <name type="scientific">Dyella flagellata</name>
    <dbReference type="NCBI Taxonomy" id="1867833"/>
    <lineage>
        <taxon>Bacteria</taxon>
        <taxon>Pseudomonadati</taxon>
        <taxon>Pseudomonadota</taxon>
        <taxon>Gammaproteobacteria</taxon>
        <taxon>Lysobacterales</taxon>
        <taxon>Rhodanobacteraceae</taxon>
        <taxon>Dyella</taxon>
    </lineage>
</organism>
<evidence type="ECO:0000313" key="2">
    <source>
        <dbReference type="Proteomes" id="UP001156627"/>
    </source>
</evidence>
<evidence type="ECO:0000313" key="1">
    <source>
        <dbReference type="EMBL" id="GLQ88302.1"/>
    </source>
</evidence>
<dbReference type="InterPro" id="IPR005358">
    <property type="entry name" value="Puta_zinc/iron-chelating_dom"/>
</dbReference>
<evidence type="ECO:0008006" key="3">
    <source>
        <dbReference type="Google" id="ProtNLM"/>
    </source>
</evidence>